<dbReference type="Gene3D" id="1.25.40.20">
    <property type="entry name" value="Ankyrin repeat-containing domain"/>
    <property type="match status" value="1"/>
</dbReference>
<name>A0A0G4LIM2_VERLO</name>
<dbReference type="Proteomes" id="UP000045706">
    <property type="component" value="Unassembled WGS sequence"/>
</dbReference>
<keyword evidence="1" id="KW-0677">Repeat</keyword>
<dbReference type="AlphaFoldDB" id="A0A0G4LIM2"/>
<dbReference type="PANTHER" id="PTHR24198">
    <property type="entry name" value="ANKYRIN REPEAT AND PROTEIN KINASE DOMAIN-CONTAINING PROTEIN"/>
    <property type="match status" value="1"/>
</dbReference>
<protein>
    <submittedName>
        <fullName evidence="3">Uncharacterized protein</fullName>
    </submittedName>
</protein>
<dbReference type="InterPro" id="IPR002110">
    <property type="entry name" value="Ankyrin_rpt"/>
</dbReference>
<dbReference type="EMBL" id="CVQI01012447">
    <property type="protein sequence ID" value="CRK21877.1"/>
    <property type="molecule type" value="Genomic_DNA"/>
</dbReference>
<gene>
    <name evidence="3" type="ORF">BN1723_012509</name>
</gene>
<proteinExistence type="predicted"/>
<reference evidence="4" key="1">
    <citation type="submission" date="2015-05" db="EMBL/GenBank/DDBJ databases">
        <authorList>
            <person name="Fogelqvist Johan"/>
        </authorList>
    </citation>
    <scope>NUCLEOTIDE SEQUENCE [LARGE SCALE GENOMIC DNA]</scope>
</reference>
<accession>A0A0G4LIM2</accession>
<evidence type="ECO:0000313" key="3">
    <source>
        <dbReference type="EMBL" id="CRK21877.1"/>
    </source>
</evidence>
<dbReference type="InterPro" id="IPR036770">
    <property type="entry name" value="Ankyrin_rpt-contain_sf"/>
</dbReference>
<evidence type="ECO:0000256" key="1">
    <source>
        <dbReference type="ARBA" id="ARBA00022737"/>
    </source>
</evidence>
<evidence type="ECO:0000256" key="2">
    <source>
        <dbReference type="ARBA" id="ARBA00023043"/>
    </source>
</evidence>
<organism evidence="3 4">
    <name type="scientific">Verticillium longisporum</name>
    <name type="common">Verticillium dahliae var. longisporum</name>
    <dbReference type="NCBI Taxonomy" id="100787"/>
    <lineage>
        <taxon>Eukaryota</taxon>
        <taxon>Fungi</taxon>
        <taxon>Dikarya</taxon>
        <taxon>Ascomycota</taxon>
        <taxon>Pezizomycotina</taxon>
        <taxon>Sordariomycetes</taxon>
        <taxon>Hypocreomycetidae</taxon>
        <taxon>Glomerellales</taxon>
        <taxon>Plectosphaerellaceae</taxon>
        <taxon>Verticillium</taxon>
    </lineage>
</organism>
<dbReference type="SMART" id="SM00248">
    <property type="entry name" value="ANK"/>
    <property type="match status" value="5"/>
</dbReference>
<dbReference type="SUPFAM" id="SSF48403">
    <property type="entry name" value="Ankyrin repeat"/>
    <property type="match status" value="1"/>
</dbReference>
<sequence length="697" mass="77002">MAPTDSRKLTSDCTAVQHGPLCRLPPELLNGIISRCDQKSISALLRSCKQLLHAYTTWLYANNVQYSHASSIIWAARCQEDNVTISVLNKAVEAGANLRKQCQISLKPFEHLRLPQMVYRDCFLSAQSQLRDMYPESVAVSCLELLVEEGRDTVVLHLLQHGFHPYHLLTSRILNLVSSTHGALPRLTDINPLHVSAAMSLQNVAALLIGQHGVHVDSRDSCGYTPLSYAIRSPFADDEMISELILCGADLKQEVPHGGIQVSILEYACHAGRFSAALHILAALDLSDVPGAYDPALQVVIPIPSFKRKGQTSHTKRILVNKLLGRGANPNAIVRSSGAPLLTHLVRNHPKAVDYLLALPGILVDALDEGGLTALAWALTYTAHPTNVYLKVAASLLAHQATLTTAVTKWISDSTRTISTMRHVKHALKRNPRILDIYQLIYGHCIRVSPWQRTNAQHQFLAEAPEWIVLLICRKKRKGLWTRRTAESMVNKYCDLEIVPRGSAMVMLVDREQTKRRRPARRLVKRPIGRGEPASVATKGAMLYPGKTAREPRSGGCVALDSRPRACGSQTRPVGHRRANRHDEVITRDASFELIDDGAKLVCLPAGSSKGCGSTMASMDVRFCRAEHIHVFVDGVAYWARRLVKACGLNQLETARSALVLCMCTRLETLPPLPVATRPDVLIVETHGVRRSHTTRK</sequence>
<dbReference type="GO" id="GO:0005737">
    <property type="term" value="C:cytoplasm"/>
    <property type="evidence" value="ECO:0007669"/>
    <property type="project" value="TreeGrafter"/>
</dbReference>
<dbReference type="PANTHER" id="PTHR24198:SF165">
    <property type="entry name" value="ANKYRIN REPEAT-CONTAINING PROTEIN-RELATED"/>
    <property type="match status" value="1"/>
</dbReference>
<evidence type="ECO:0000313" key="4">
    <source>
        <dbReference type="Proteomes" id="UP000045706"/>
    </source>
</evidence>
<keyword evidence="2" id="KW-0040">ANK repeat</keyword>